<accession>A0A2D1R1M9</accession>
<dbReference type="Proteomes" id="UP000037029">
    <property type="component" value="Chromosome"/>
</dbReference>
<proteinExistence type="predicted"/>
<reference evidence="2 3" key="1">
    <citation type="submission" date="2017-04" db="EMBL/GenBank/DDBJ databases">
        <title>Characterization, genome and methylation analysis of a phthalic acid esters degrading strain Sphingobium yanoikuyae SHJ.</title>
        <authorList>
            <person name="Feng L."/>
        </authorList>
    </citation>
    <scope>NUCLEOTIDE SEQUENCE [LARGE SCALE GENOMIC DNA]</scope>
    <source>
        <strain evidence="2 3">SHJ</strain>
    </source>
</reference>
<organism evidence="2 3">
    <name type="scientific">Sphingobium yanoikuyae</name>
    <name type="common">Sphingomonas yanoikuyae</name>
    <dbReference type="NCBI Taxonomy" id="13690"/>
    <lineage>
        <taxon>Bacteria</taxon>
        <taxon>Pseudomonadati</taxon>
        <taxon>Pseudomonadota</taxon>
        <taxon>Alphaproteobacteria</taxon>
        <taxon>Sphingomonadales</taxon>
        <taxon>Sphingomonadaceae</taxon>
        <taxon>Sphingobium</taxon>
    </lineage>
</organism>
<evidence type="ECO:0000256" key="1">
    <source>
        <dbReference type="SAM" id="MobiDB-lite"/>
    </source>
</evidence>
<protein>
    <submittedName>
        <fullName evidence="2">Uncharacterized protein</fullName>
    </submittedName>
</protein>
<feature type="region of interest" description="Disordered" evidence="1">
    <location>
        <begin position="1"/>
        <end position="32"/>
    </location>
</feature>
<name>A0A2D1R1M9_SPHYA</name>
<dbReference type="AlphaFoldDB" id="A0A2D1R1M9"/>
<dbReference type="EMBL" id="CP020925">
    <property type="protein sequence ID" value="ATP18750.1"/>
    <property type="molecule type" value="Genomic_DNA"/>
</dbReference>
<evidence type="ECO:0000313" key="3">
    <source>
        <dbReference type="Proteomes" id="UP000037029"/>
    </source>
</evidence>
<gene>
    <name evidence="2" type="ORF">BV87_10290</name>
</gene>
<sequence length="69" mass="7662">MLDPASSVAIFGSDGQSRAETGEELEVGETPNPKTIASSVIRMIMMMTMPLLAQARYRRLLPLDFYCPR</sequence>
<evidence type="ECO:0000313" key="2">
    <source>
        <dbReference type="EMBL" id="ATP18750.1"/>
    </source>
</evidence>